<sequence length="646" mass="72285">MAKLKAKKNKGKKKKKGGQRDKTINPPEITQHGSPTDEGDKPISPLETTPQGNPIDEGATDSRDGNSNHLSELLTIRSSEDESSTLLDNPNTLNVAASISGTRGTQDNGNTESSVHDDASMLDQMPSQVDLDPVGDFVSPSEANQAVKFNSSADEHEPGAKTFDASDNTEGSVDVPLHWITGVSDHDKSIYAQLCIRSSEFDKDCTFCWTTTNLKCEGCGARFCRRGCRDLDWKFHKRVCSKFGGLDPGDRPSRDHFLAILLPMKTREPELIWCRLLTNNTKLRVIHPEISDLYKQGTPPVGNTIHANGSRGTARAILGHGLAMVDAYALIHTSVGLKQLNRCIHSLTAPGALAFHKGPWIAFAFEPDEFGRPRKGIDVIPRDWRHVVDHIIYDPSNPFFGEPPRTRRKDMTFGVKLSNTDNVAISIVMGIEKPLEDVYVPVFDWPNTGPSVLAFQLGLPWKVRYIRGGKSMNVAPHMRYLKQYFRREYGADASQWAAMEEDNVVTFVIFSIGVNRIVHSEHVTAFNKYLDFSLKKKIVPSRDGFMAYWERHRQVLEAKTNRNVIATPYHGPPNLKDLIRFDAEDDEYRRGVMNLMGHFASQGFKMAVREENGVFVPDNIVVRFNAEGSWNFGPELHAQKDVNFLV</sequence>
<evidence type="ECO:0000313" key="2">
    <source>
        <dbReference type="EMBL" id="PKS13283.1"/>
    </source>
</evidence>
<dbReference type="VEuPathDB" id="FungiDB:jhhlp_000054"/>
<accession>A0A2N3NLG4</accession>
<dbReference type="STRING" id="41688.A0A2N3NLG4"/>
<dbReference type="AlphaFoldDB" id="A0A2N3NLG4"/>
<dbReference type="Gene3D" id="6.10.140.2220">
    <property type="match status" value="1"/>
</dbReference>
<evidence type="ECO:0008006" key="4">
    <source>
        <dbReference type="Google" id="ProtNLM"/>
    </source>
</evidence>
<dbReference type="EMBL" id="NLAX01000001">
    <property type="protein sequence ID" value="PKS13283.1"/>
    <property type="molecule type" value="Genomic_DNA"/>
</dbReference>
<dbReference type="InParanoid" id="A0A2N3NLG4"/>
<protein>
    <recommendedName>
        <fullName evidence="4">Suppressor of anucleate metulae protein B</fullName>
    </recommendedName>
</protein>
<gene>
    <name evidence="2" type="ORF">jhhlp_000054</name>
</gene>
<reference evidence="2 3" key="1">
    <citation type="journal article" date="2017" name="G3 (Bethesda)">
        <title>First Draft Genome Sequence of the Pathogenic Fungus Lomentospora prolificans (Formerly Scedosporium prolificans).</title>
        <authorList>
            <person name="Luo R."/>
            <person name="Zimin A."/>
            <person name="Workman R."/>
            <person name="Fan Y."/>
            <person name="Pertea G."/>
            <person name="Grossman N."/>
            <person name="Wear M.P."/>
            <person name="Jia B."/>
            <person name="Miller H."/>
            <person name="Casadevall A."/>
            <person name="Timp W."/>
            <person name="Zhang S.X."/>
            <person name="Salzberg S.L."/>
        </authorList>
    </citation>
    <scope>NUCLEOTIDE SEQUENCE [LARGE SCALE GENOMIC DNA]</scope>
    <source>
        <strain evidence="2 3">JHH-5317</strain>
    </source>
</reference>
<keyword evidence="3" id="KW-1185">Reference proteome</keyword>
<dbReference type="OrthoDB" id="437457at2759"/>
<evidence type="ECO:0000313" key="3">
    <source>
        <dbReference type="Proteomes" id="UP000233524"/>
    </source>
</evidence>
<feature type="region of interest" description="Disordered" evidence="1">
    <location>
        <begin position="1"/>
        <end position="72"/>
    </location>
</feature>
<comment type="caution">
    <text evidence="2">The sequence shown here is derived from an EMBL/GenBank/DDBJ whole genome shotgun (WGS) entry which is preliminary data.</text>
</comment>
<evidence type="ECO:0000256" key="1">
    <source>
        <dbReference type="SAM" id="MobiDB-lite"/>
    </source>
</evidence>
<organism evidence="2 3">
    <name type="scientific">Lomentospora prolificans</name>
    <dbReference type="NCBI Taxonomy" id="41688"/>
    <lineage>
        <taxon>Eukaryota</taxon>
        <taxon>Fungi</taxon>
        <taxon>Dikarya</taxon>
        <taxon>Ascomycota</taxon>
        <taxon>Pezizomycotina</taxon>
        <taxon>Sordariomycetes</taxon>
        <taxon>Hypocreomycetidae</taxon>
        <taxon>Microascales</taxon>
        <taxon>Microascaceae</taxon>
        <taxon>Lomentospora</taxon>
    </lineage>
</organism>
<dbReference type="SUPFAM" id="SSF144232">
    <property type="entry name" value="HIT/MYND zinc finger-like"/>
    <property type="match status" value="1"/>
</dbReference>
<proteinExistence type="predicted"/>
<name>A0A2N3NLG4_9PEZI</name>
<feature type="compositionally biased region" description="Basic residues" evidence="1">
    <location>
        <begin position="1"/>
        <end position="17"/>
    </location>
</feature>
<dbReference type="Proteomes" id="UP000233524">
    <property type="component" value="Unassembled WGS sequence"/>
</dbReference>